<dbReference type="EMBL" id="JACYWE010000003">
    <property type="protein sequence ID" value="MBD8506011.1"/>
    <property type="molecule type" value="Genomic_DNA"/>
</dbReference>
<keyword evidence="2" id="KW-0472">Membrane</keyword>
<keyword evidence="4" id="KW-1185">Reference proteome</keyword>
<feature type="compositionally biased region" description="Pro residues" evidence="1">
    <location>
        <begin position="278"/>
        <end position="296"/>
    </location>
</feature>
<feature type="compositionally biased region" description="Low complexity" evidence="1">
    <location>
        <begin position="297"/>
        <end position="318"/>
    </location>
</feature>
<evidence type="ECO:0000256" key="1">
    <source>
        <dbReference type="SAM" id="MobiDB-lite"/>
    </source>
</evidence>
<organism evidence="3 4">
    <name type="scientific">Lolliginicoccus lacisalsi</name>
    <dbReference type="NCBI Taxonomy" id="2742202"/>
    <lineage>
        <taxon>Bacteria</taxon>
        <taxon>Bacillati</taxon>
        <taxon>Actinomycetota</taxon>
        <taxon>Actinomycetes</taxon>
        <taxon>Mycobacteriales</taxon>
        <taxon>Hoyosellaceae</taxon>
        <taxon>Lolliginicoccus</taxon>
    </lineage>
</organism>
<evidence type="ECO:0000313" key="4">
    <source>
        <dbReference type="Proteomes" id="UP000642993"/>
    </source>
</evidence>
<evidence type="ECO:0000313" key="3">
    <source>
        <dbReference type="EMBL" id="MBD8506011.1"/>
    </source>
</evidence>
<dbReference type="Gene3D" id="3.90.640.10">
    <property type="entry name" value="Actin, Chain A, domain 4"/>
    <property type="match status" value="1"/>
</dbReference>
<dbReference type="SUPFAM" id="SSF53067">
    <property type="entry name" value="Actin-like ATPase domain"/>
    <property type="match status" value="1"/>
</dbReference>
<dbReference type="RefSeq" id="WP_192038497.1">
    <property type="nucleotide sequence ID" value="NZ_JACYWE010000003.1"/>
</dbReference>
<dbReference type="InterPro" id="IPR043129">
    <property type="entry name" value="ATPase_NBD"/>
</dbReference>
<accession>A0A927JBG3</accession>
<reference evidence="3" key="1">
    <citation type="submission" date="2020-09" db="EMBL/GenBank/DDBJ databases">
        <title>Hoyosella lacisalsi sp. nov., a halotolerant actinobacterium isolated from soil of Lake Gudzhirganskoe.</title>
        <authorList>
            <person name="Yang Q."/>
            <person name="Guo P.Y."/>
            <person name="Liu S.W."/>
            <person name="Li F.N."/>
            <person name="Sun C.H."/>
        </authorList>
    </citation>
    <scope>NUCLEOTIDE SEQUENCE</scope>
    <source>
        <strain evidence="3">G463</strain>
    </source>
</reference>
<dbReference type="Gene3D" id="3.30.420.40">
    <property type="match status" value="1"/>
</dbReference>
<feature type="transmembrane region" description="Helical" evidence="2">
    <location>
        <begin position="391"/>
        <end position="415"/>
    </location>
</feature>
<feature type="region of interest" description="Disordered" evidence="1">
    <location>
        <begin position="277"/>
        <end position="339"/>
    </location>
</feature>
<dbReference type="Proteomes" id="UP000642993">
    <property type="component" value="Unassembled WGS sequence"/>
</dbReference>
<protein>
    <submittedName>
        <fullName evidence="3">Uncharacterized protein</fullName>
    </submittedName>
</protein>
<evidence type="ECO:0000256" key="2">
    <source>
        <dbReference type="SAM" id="Phobius"/>
    </source>
</evidence>
<comment type="caution">
    <text evidence="3">The sequence shown here is derived from an EMBL/GenBank/DDBJ whole genome shotgun (WGS) entry which is preliminary data.</text>
</comment>
<sequence>MTAQENLGIVVSTDGVHSALVGADDETEYRHRALGRDNAHDLGDIVSSLIGIMRIRAATRNATVGRVIIACMTSGQEQTINTVLSAHGVTAFQFIRVDEAMWAYARMHTDVRGAPRALMIMATDDGCATALYDGFTGKRVTMSLDTQLTTTAIDEHMRDLLLEKAPYLRISTARAAQLRAELDERDVAEHTQGDTTVPVTRAERDQLIDDQVTMALTRIDALLEKSSSTPDVVCMFGTGVFFDPMAERAREHFSGEVVVPHDHRTAAALGALHFLAPWTPPRPPAPPEPPAPPASPPSEAALAAPRAHAAASTAPASPAERKPTPTPPPRAPAPAQRAVPDTRLVLPATALPTSTHPLAAGKEIVEIRTAAKSRRKRRRARHRAPSTVSPAAIAGTVVLGLFLGAVIFLLWTLLFA</sequence>
<dbReference type="AlphaFoldDB" id="A0A927JBG3"/>
<keyword evidence="2" id="KW-1133">Transmembrane helix</keyword>
<keyword evidence="2" id="KW-0812">Transmembrane</keyword>
<proteinExistence type="predicted"/>
<name>A0A927JBG3_9ACTN</name>
<gene>
    <name evidence="3" type="ORF">HT102_05880</name>
</gene>